<dbReference type="STRING" id="1246637.MTBBW1_10099"/>
<proteinExistence type="predicted"/>
<reference evidence="3 4" key="1">
    <citation type="submission" date="2017-03" db="EMBL/GenBank/DDBJ databases">
        <authorList>
            <person name="Afonso C.L."/>
            <person name="Miller P.J."/>
            <person name="Scott M.A."/>
            <person name="Spackman E."/>
            <person name="Goraichik I."/>
            <person name="Dimitrov K.M."/>
            <person name="Suarez D.L."/>
            <person name="Swayne D.E."/>
        </authorList>
    </citation>
    <scope>NUCLEOTIDE SEQUENCE [LARGE SCALE GENOMIC DNA]</scope>
    <source>
        <strain evidence="3">PRJEB14757</strain>
    </source>
</reference>
<protein>
    <submittedName>
        <fullName evidence="3">Amylo-alpha-16-glucosidase</fullName>
    </submittedName>
</protein>
<dbReference type="AlphaFoldDB" id="A0A1W1H4N0"/>
<evidence type="ECO:0000313" key="4">
    <source>
        <dbReference type="Proteomes" id="UP000191931"/>
    </source>
</evidence>
<dbReference type="Proteomes" id="UP000191931">
    <property type="component" value="Unassembled WGS sequence"/>
</dbReference>
<dbReference type="InterPro" id="IPR010401">
    <property type="entry name" value="AGL/Gdb1"/>
</dbReference>
<dbReference type="InterPro" id="IPR032790">
    <property type="entry name" value="GDE_C"/>
</dbReference>
<feature type="domain" description="Glycogen debranching enzyme bacterial and archaeal type N-terminal" evidence="2">
    <location>
        <begin position="265"/>
        <end position="383"/>
    </location>
</feature>
<feature type="domain" description="Glycogen debranching enzyme bacterial and archaeal type N-terminal" evidence="2">
    <location>
        <begin position="410"/>
        <end position="515"/>
    </location>
</feature>
<keyword evidence="4" id="KW-1185">Reference proteome</keyword>
<dbReference type="OrthoDB" id="9761875at2"/>
<evidence type="ECO:0000313" key="3">
    <source>
        <dbReference type="EMBL" id="SLM27440.1"/>
    </source>
</evidence>
<dbReference type="Pfam" id="PF12439">
    <property type="entry name" value="GDE_N"/>
    <property type="match status" value="2"/>
</dbReference>
<dbReference type="InterPro" id="IPR024742">
    <property type="entry name" value="Glycogen_debranch_N"/>
</dbReference>
<dbReference type="PANTHER" id="PTHR10569:SF2">
    <property type="entry name" value="GLYCOGEN DEBRANCHING ENZYME"/>
    <property type="match status" value="1"/>
</dbReference>
<dbReference type="Gene3D" id="1.50.10.10">
    <property type="match status" value="1"/>
</dbReference>
<dbReference type="PANTHER" id="PTHR10569">
    <property type="entry name" value="GLYCOGEN DEBRANCHING ENZYME"/>
    <property type="match status" value="1"/>
</dbReference>
<name>A0A1W1H4N0_9BACT</name>
<organism evidence="3 4">
    <name type="scientific">Desulfamplus magnetovallimortis</name>
    <dbReference type="NCBI Taxonomy" id="1246637"/>
    <lineage>
        <taxon>Bacteria</taxon>
        <taxon>Pseudomonadati</taxon>
        <taxon>Thermodesulfobacteriota</taxon>
        <taxon>Desulfobacteria</taxon>
        <taxon>Desulfobacterales</taxon>
        <taxon>Desulfobacteraceae</taxon>
        <taxon>Desulfamplus</taxon>
    </lineage>
</organism>
<dbReference type="InterPro" id="IPR012341">
    <property type="entry name" value="6hp_glycosidase-like_sf"/>
</dbReference>
<dbReference type="InterPro" id="IPR008928">
    <property type="entry name" value="6-hairpin_glycosidase_sf"/>
</dbReference>
<dbReference type="Pfam" id="PF06202">
    <property type="entry name" value="GDE_C"/>
    <property type="match status" value="1"/>
</dbReference>
<dbReference type="GO" id="GO:0004134">
    <property type="term" value="F:4-alpha-glucanotransferase activity"/>
    <property type="evidence" value="ECO:0007669"/>
    <property type="project" value="InterPro"/>
</dbReference>
<dbReference type="GO" id="GO:0004135">
    <property type="term" value="F:amylo-alpha-1,6-glucosidase activity"/>
    <property type="evidence" value="ECO:0007669"/>
    <property type="project" value="InterPro"/>
</dbReference>
<evidence type="ECO:0000259" key="2">
    <source>
        <dbReference type="Pfam" id="PF12439"/>
    </source>
</evidence>
<dbReference type="GO" id="GO:0005980">
    <property type="term" value="P:glycogen catabolic process"/>
    <property type="evidence" value="ECO:0007669"/>
    <property type="project" value="InterPro"/>
</dbReference>
<evidence type="ECO:0000259" key="1">
    <source>
        <dbReference type="Pfam" id="PF06202"/>
    </source>
</evidence>
<dbReference type="SUPFAM" id="SSF48208">
    <property type="entry name" value="Six-hairpin glycosidases"/>
    <property type="match status" value="1"/>
</dbReference>
<gene>
    <name evidence="3" type="ORF">MTBBW1_10099</name>
</gene>
<dbReference type="EMBL" id="FWEV01000001">
    <property type="protein sequence ID" value="SLM27440.1"/>
    <property type="molecule type" value="Genomic_DNA"/>
</dbReference>
<sequence length="1000" mass="113476">MPGNVLKQKLRACALKLITMFQGYGDLDNPLHGDPIDPDDAAERLFKDPAEFCRKLNPHTRESKVIHWDWERDQKRCVMVPPSYALMVTAPKIFRADIRCDNTMTDQGIHWGNHFEIRGKKAGQQSCSGELSPGYESVNVSKEYASGRLNAGYLSEMVTSGYPSEPITVGYEEGLPMGNGHFFAIFPPLKANIKGKASPDIQHRRLTLGVHLYTHSDTLKSKECLEPDSTLKARAPLLYLASHENLAMPTYWNRHDILPDSSLKLLGTNQKGAMLRASAWWGHLESRYDALLAANLNPDYPENRWIMLSRYRIWVVYRGYSRELSLDCLDRFSLSENGGAVWLFSIPTCEGEHLCIEVNLQMKEKKNQTLMQIHHCDKVKTLMQIHHFDKVNCEKPSLSNPTPTQDHSYDQKVKIIIRPDIENRSFHDTVKAWMGPETQWKKAIQGTENSFTFSPDPENGAYLHICTSQGSFTTEPEWHYMVHHPMEALRGLDPDSDLFSPGFFTVFLKKAEQVTLMALCSRKPHDDSQINFHDCEEVTTTHESPYISKCYGDPLTKPSCLNQMITTDHENNDRHFQGKDFATQPDQQCLSSGTYQNLSLPFAKALLNSMDAFLVERGKDKSVIAGYPWFLDWGRDSLIFSRALIEVGRMDDAKAILRLFGQFEQNGTLPNMICGRDAGNRETSDAPLWFFAACREITEKEGDNFLHEDLGQRSIRDILISMGHSFIKGTSTGVIMDQKTSMIYSPSHFTWMDTNHPAGSPRQGYPVEIQALWHYALTFLARIDHAENRDIWQKTSDNLAHNLINLFYRPSDGYFSDCLHLDKMESALNAKADDALRPNQLLLITLGVIKDEDMCIKTLESCMELLIPGAIRSLSSRKLKYPLEIHHNGKLLKDPYYPYSGQYKGDEDTQRKPAYHNGTAWTWPFPLFCEAWAKTFGDKSHGTALSWLGSALDLLKTGAAGYLPEILDGDFPHKPGGCDAQAWGSSEFARVWSKLFEKSL</sequence>
<feature type="domain" description="Glycogen debranching enzyme C-terminal" evidence="1">
    <location>
        <begin position="611"/>
        <end position="989"/>
    </location>
</feature>
<accession>A0A1W1H4N0</accession>